<sequence length="132" mass="14897">MFGTISVGLCMATILQTVSLKEARFYAPIGYYEEEQVLGNEFFVSIDVCFPFLNAETEDLNNTLNYEELYQITAGVMLPKRKLLESAASEILEQIRERVSHALTIEVVIRKSNPPFGGDLSCSQVSLKYFKD</sequence>
<dbReference type="Pfam" id="PF02152">
    <property type="entry name" value="FolB"/>
    <property type="match status" value="1"/>
</dbReference>
<dbReference type="SMART" id="SM00905">
    <property type="entry name" value="FolB"/>
    <property type="match status" value="1"/>
</dbReference>
<dbReference type="EC" id="4.1.2.25" evidence="2 3"/>
<evidence type="ECO:0000313" key="4">
    <source>
        <dbReference type="Proteomes" id="UP000251241"/>
    </source>
</evidence>
<dbReference type="AlphaFoldDB" id="A0A2X2JDK4"/>
<keyword evidence="2" id="KW-0456">Lyase</keyword>
<dbReference type="GO" id="GO:0006760">
    <property type="term" value="P:folic acid-containing compound metabolic process"/>
    <property type="evidence" value="ECO:0007669"/>
    <property type="project" value="InterPro"/>
</dbReference>
<dbReference type="InterPro" id="IPR006157">
    <property type="entry name" value="FolB_dom"/>
</dbReference>
<dbReference type="EMBL" id="CABWMV010000006">
    <property type="protein sequence ID" value="VXC53016.1"/>
    <property type="molecule type" value="Genomic_DNA"/>
</dbReference>
<proteinExistence type="predicted"/>
<organism evidence="2 4">
    <name type="scientific">Sphingobacterium multivorum</name>
    <dbReference type="NCBI Taxonomy" id="28454"/>
    <lineage>
        <taxon>Bacteria</taxon>
        <taxon>Pseudomonadati</taxon>
        <taxon>Bacteroidota</taxon>
        <taxon>Sphingobacteriia</taxon>
        <taxon>Sphingobacteriales</taxon>
        <taxon>Sphingobacteriaceae</taxon>
        <taxon>Sphingobacterium</taxon>
    </lineage>
</organism>
<dbReference type="NCBIfam" id="TIGR00526">
    <property type="entry name" value="folB_dom"/>
    <property type="match status" value="1"/>
</dbReference>
<dbReference type="SUPFAM" id="SSF55620">
    <property type="entry name" value="Tetrahydrobiopterin biosynthesis enzymes-like"/>
    <property type="match status" value="1"/>
</dbReference>
<evidence type="ECO:0000313" key="3">
    <source>
        <dbReference type="EMBL" id="VXC53016.1"/>
    </source>
</evidence>
<accession>A0A653ZCT5</accession>
<gene>
    <name evidence="2" type="primary">folB</name>
    <name evidence="2" type="ORF">NCTC11343_03857</name>
    <name evidence="3" type="ORF">SPHINGO8BC_140125</name>
</gene>
<accession>A0A2X2JDK4</accession>
<dbReference type="GO" id="GO:0004150">
    <property type="term" value="F:dihydroneopterin aldolase activity"/>
    <property type="evidence" value="ECO:0007669"/>
    <property type="project" value="UniProtKB-EC"/>
</dbReference>
<protein>
    <submittedName>
        <fullName evidence="2">Probable dihydroneopterin aldolase</fullName>
    </submittedName>
    <submittedName>
        <fullName evidence="3">Putative dihydroneopterin aldolase</fullName>
        <ecNumber evidence="2 3">4.1.2.25</ecNumber>
    </submittedName>
</protein>
<dbReference type="InterPro" id="IPR043133">
    <property type="entry name" value="GTP-CH-I_C/QueF"/>
</dbReference>
<evidence type="ECO:0000259" key="1">
    <source>
        <dbReference type="SMART" id="SM00905"/>
    </source>
</evidence>
<feature type="domain" description="Dihydroneopterin aldolase/epimerase" evidence="1">
    <location>
        <begin position="18"/>
        <end position="131"/>
    </location>
</feature>
<dbReference type="Gene3D" id="3.30.1130.10">
    <property type="match status" value="1"/>
</dbReference>
<reference evidence="3 5" key="2">
    <citation type="submission" date="2019-10" db="EMBL/GenBank/DDBJ databases">
        <authorList>
            <person name="Karimi E."/>
        </authorList>
    </citation>
    <scope>NUCLEOTIDE SEQUENCE [LARGE SCALE GENOMIC DNA]</scope>
    <source>
        <strain evidence="3">Sphingobacterium sp. 8BC</strain>
    </source>
</reference>
<reference evidence="2 4" key="1">
    <citation type="submission" date="2018-06" db="EMBL/GenBank/DDBJ databases">
        <authorList>
            <consortium name="Pathogen Informatics"/>
            <person name="Doyle S."/>
        </authorList>
    </citation>
    <scope>NUCLEOTIDE SEQUENCE [LARGE SCALE GENOMIC DNA]</scope>
    <source>
        <strain evidence="2 4">NCTC11343</strain>
    </source>
</reference>
<dbReference type="Proteomes" id="UP000432350">
    <property type="component" value="Unassembled WGS sequence"/>
</dbReference>
<dbReference type="EMBL" id="UAUU01000011">
    <property type="protein sequence ID" value="SPZ91814.1"/>
    <property type="molecule type" value="Genomic_DNA"/>
</dbReference>
<name>A0A2X2JDK4_SPHMU</name>
<evidence type="ECO:0000313" key="2">
    <source>
        <dbReference type="EMBL" id="SPZ91814.1"/>
    </source>
</evidence>
<dbReference type="Proteomes" id="UP000251241">
    <property type="component" value="Unassembled WGS sequence"/>
</dbReference>
<evidence type="ECO:0000313" key="5">
    <source>
        <dbReference type="Proteomes" id="UP000432350"/>
    </source>
</evidence>